<dbReference type="InterPro" id="IPR011990">
    <property type="entry name" value="TPR-like_helical_dom_sf"/>
</dbReference>
<proteinExistence type="predicted"/>
<keyword evidence="3" id="KW-1185">Reference proteome</keyword>
<comment type="caution">
    <text evidence="2">The sequence shown here is derived from an EMBL/GenBank/DDBJ whole genome shotgun (WGS) entry which is preliminary data.</text>
</comment>
<dbReference type="PANTHER" id="PTHR10098">
    <property type="entry name" value="RAPSYN-RELATED"/>
    <property type="match status" value="1"/>
</dbReference>
<dbReference type="Gene3D" id="1.25.40.10">
    <property type="entry name" value="Tetratricopeptide repeat domain"/>
    <property type="match status" value="2"/>
</dbReference>
<dbReference type="Proteomes" id="UP001193081">
    <property type="component" value="Unassembled WGS sequence"/>
</dbReference>
<dbReference type="EMBL" id="SIJK02000039">
    <property type="protein sequence ID" value="MBP1467678.1"/>
    <property type="molecule type" value="Genomic_DNA"/>
</dbReference>
<dbReference type="InterPro" id="IPR024983">
    <property type="entry name" value="CHAT_dom"/>
</dbReference>
<dbReference type="RefSeq" id="WP_135479849.1">
    <property type="nucleotide sequence ID" value="NZ_SIJK02000039.1"/>
</dbReference>
<protein>
    <submittedName>
        <fullName evidence="2">CHAT domain-containing protein</fullName>
    </submittedName>
</protein>
<sequence>MQSSRQTTTAQWVRLMQLAERDPRRSGRIACQWSQRGTRTAYEELAIGWALLRWERLEAAAQALGTAAANLPPSDHATHLLCERAQLMLAQLQGRGAELQAGWEDHVARCHTLPGGDAMLAARCEQVAHLNVLGRYREARTLTTMLTPLVTARTSLALQARFFHVSGVAAIGCGDFSTAQQCLNQAGALFRQLGHRAEVARVAFEQGWLALRREALATAKQMLEQAHTIYRRLDLPFRVALCERDLGTVAYLQNDYGHAIARGVAARTSFLALGRHAHAAGCDFNLGTVAHVSGLYDLAMAVYQRAAQTYRERGHAFLAFVAGRNQVLVACAQGDPAHALALADTLAAEGERLGDDLGACKLLEARARALLGLGRTTEAAETWATAASRFVALGNRGAAAACQLELAWLQLEAGDVELADRLLHVIAADLADRPAQLWRVHSALGRIAVQKGALHEARDAYFTAVTLVAGMRRRLASEHASSGIFRQAQDLHNAALKLAVQLEDHDALLRLADSQHSLSLEYQLIQATHQPATAGVREAAGRALREALSSSAEPAQRDAAVEHYLTTLLHTRHVTLPPHQPVEPCDPVRLRHELTAAYGLAWTLLCPLFTDDALLLVGVTAEGSFCTTRPYDQQLHQLLDRACLPGQRLMTYRDLARLREAERPAWATLSALGQCLLPTWLTARLAPQHRLLIVPSGPLHGLAWAALRVNEAWLCEQAILQILPNLRAARTQPSLDPHAPALLIGCSEFGTRAVPLPLVGANLEIAARTWPGPVVQLRDQAATLAALRAANAQRALERYGLIQIASHAQLGSADGLLAQIKLTDDDMLLDDVVQLRLQAHLVILTACEGGAGAVLPGDEVLSLSRALLTAGARSVIASLWTVYDQGLLALLEPLYQALAGGHDAPTALAHAQRDLCARPEVTGSMLHTPYIWGGFHVVCR</sequence>
<dbReference type="PANTHER" id="PTHR10098:SF108">
    <property type="entry name" value="TETRATRICOPEPTIDE REPEAT PROTEIN 28"/>
    <property type="match status" value="1"/>
</dbReference>
<accession>A0ABS4DE18</accession>
<name>A0ABS4DE18_9CHLR</name>
<dbReference type="SUPFAM" id="SSF48452">
    <property type="entry name" value="TPR-like"/>
    <property type="match status" value="2"/>
</dbReference>
<gene>
    <name evidence="2" type="ORF">EYB53_018330</name>
</gene>
<reference evidence="2 3" key="1">
    <citation type="submission" date="2021-03" db="EMBL/GenBank/DDBJ databases">
        <authorList>
            <person name="Grouzdev D.S."/>
        </authorList>
    </citation>
    <scope>NUCLEOTIDE SEQUENCE [LARGE SCALE GENOMIC DNA]</scope>
    <source>
        <strain evidence="2 3">M50-1</strain>
    </source>
</reference>
<evidence type="ECO:0000313" key="3">
    <source>
        <dbReference type="Proteomes" id="UP001193081"/>
    </source>
</evidence>
<evidence type="ECO:0000259" key="1">
    <source>
        <dbReference type="Pfam" id="PF12770"/>
    </source>
</evidence>
<evidence type="ECO:0000313" key="2">
    <source>
        <dbReference type="EMBL" id="MBP1467678.1"/>
    </source>
</evidence>
<dbReference type="Pfam" id="PF12770">
    <property type="entry name" value="CHAT"/>
    <property type="match status" value="1"/>
</dbReference>
<organism evidence="2 3">
    <name type="scientific">Candidatus Chloroploca mongolica</name>
    <dbReference type="NCBI Taxonomy" id="2528176"/>
    <lineage>
        <taxon>Bacteria</taxon>
        <taxon>Bacillati</taxon>
        <taxon>Chloroflexota</taxon>
        <taxon>Chloroflexia</taxon>
        <taxon>Chloroflexales</taxon>
        <taxon>Chloroflexineae</taxon>
        <taxon>Oscillochloridaceae</taxon>
        <taxon>Candidatus Chloroploca</taxon>
    </lineage>
</organism>
<feature type="domain" description="CHAT" evidence="1">
    <location>
        <begin position="668"/>
        <end position="937"/>
    </location>
</feature>